<dbReference type="AlphaFoldDB" id="A0A5D0RHL9"/>
<gene>
    <name evidence="4" type="ORF">FVF75_11350</name>
</gene>
<dbReference type="GO" id="GO:0009279">
    <property type="term" value="C:cell outer membrane"/>
    <property type="evidence" value="ECO:0007669"/>
    <property type="project" value="UniProtKB-SubCell"/>
</dbReference>
<dbReference type="CDD" id="cd19438">
    <property type="entry name" value="lipocalin_Blc-like"/>
    <property type="match status" value="1"/>
</dbReference>
<feature type="domain" description="Lipocalin/cytosolic fatty-acid binding" evidence="3">
    <location>
        <begin position="38"/>
        <end position="179"/>
    </location>
</feature>
<dbReference type="PANTHER" id="PTHR10612">
    <property type="entry name" value="APOLIPOPROTEIN D"/>
    <property type="match status" value="1"/>
</dbReference>
<evidence type="ECO:0000259" key="3">
    <source>
        <dbReference type="Pfam" id="PF08212"/>
    </source>
</evidence>
<comment type="caution">
    <text evidence="4">The sequence shown here is derived from an EMBL/GenBank/DDBJ whole genome shotgun (WGS) entry which is preliminary data.</text>
</comment>
<evidence type="ECO:0000256" key="1">
    <source>
        <dbReference type="ARBA" id="ARBA00006889"/>
    </source>
</evidence>
<dbReference type="SUPFAM" id="SSF50814">
    <property type="entry name" value="Lipocalins"/>
    <property type="match status" value="1"/>
</dbReference>
<dbReference type="InterPro" id="IPR012674">
    <property type="entry name" value="Calycin"/>
</dbReference>
<comment type="function">
    <text evidence="2">Involved in the storage or transport of lipids necessary for membrane maintenance under stressful conditions. Displays a binding preference for lysophospholipids.</text>
</comment>
<comment type="similarity">
    <text evidence="1 2">Belongs to the calycin superfamily. Lipocalin family.</text>
</comment>
<sequence length="179" mass="19339">MRLPTFIFAIGAALGLSQPSHGAGYRDTSVPIGYVGNLDLNRYLGKWYEIARFPNRFEKNCAGVTAEYGLRDDGKVSVTNTCHKGSPTGPVEVAEGEAEVIAPGKLKVTFVPWLPFAKGDYWVLHVDAAYSYAVVGEPSGKTGWILSRSPELPAAKTEKAVSVLEGMGYDTGKLEWVAQ</sequence>
<dbReference type="InterPro" id="IPR000566">
    <property type="entry name" value="Lipocln_cytosolic_FA-bd_dom"/>
</dbReference>
<dbReference type="RefSeq" id="WP_148378095.1">
    <property type="nucleotide sequence ID" value="NZ_VSIY01000009.1"/>
</dbReference>
<accession>A0A5D0RHL9</accession>
<dbReference type="PIRSF" id="PIRSF036893">
    <property type="entry name" value="Lipocalin_ApoD"/>
    <property type="match status" value="1"/>
</dbReference>
<dbReference type="GO" id="GO:0008289">
    <property type="term" value="F:lipid binding"/>
    <property type="evidence" value="ECO:0007669"/>
    <property type="project" value="UniProtKB-UniRule"/>
</dbReference>
<dbReference type="Pfam" id="PF08212">
    <property type="entry name" value="Lipocalin_2"/>
    <property type="match status" value="1"/>
</dbReference>
<reference evidence="4 5" key="1">
    <citation type="submission" date="2019-08" db="EMBL/GenBank/DDBJ databases">
        <title>Identification of a novel species of the genus Boseongicola.</title>
        <authorList>
            <person name="Zhang X.-Q."/>
        </authorList>
    </citation>
    <scope>NUCLEOTIDE SEQUENCE [LARGE SCALE GENOMIC DNA]</scope>
    <source>
        <strain evidence="4 5">HY14</strain>
    </source>
</reference>
<dbReference type="InterPro" id="IPR002446">
    <property type="entry name" value="Lipocalin_bac"/>
</dbReference>
<dbReference type="GO" id="GO:0006950">
    <property type="term" value="P:response to stress"/>
    <property type="evidence" value="ECO:0007669"/>
    <property type="project" value="UniProtKB-ARBA"/>
</dbReference>
<dbReference type="EMBL" id="VSIY01000009">
    <property type="protein sequence ID" value="TYB81032.1"/>
    <property type="molecule type" value="Genomic_DNA"/>
</dbReference>
<keyword evidence="2" id="KW-0449">Lipoprotein</keyword>
<dbReference type="PANTHER" id="PTHR10612:SF34">
    <property type="entry name" value="APOLIPOPROTEIN D"/>
    <property type="match status" value="1"/>
</dbReference>
<keyword evidence="2" id="KW-0998">Cell outer membrane</keyword>
<dbReference type="InterPro" id="IPR022272">
    <property type="entry name" value="Lipocalin_CS"/>
</dbReference>
<dbReference type="Gene3D" id="2.40.128.20">
    <property type="match status" value="1"/>
</dbReference>
<comment type="subunit">
    <text evidence="2">Homodimer.</text>
</comment>
<evidence type="ECO:0000256" key="2">
    <source>
        <dbReference type="PIRNR" id="PIRNR036893"/>
    </source>
</evidence>
<keyword evidence="5" id="KW-1185">Reference proteome</keyword>
<protein>
    <recommendedName>
        <fullName evidence="2">Outer membrane lipoprotein Blc</fullName>
    </recommendedName>
</protein>
<organism evidence="4 5">
    <name type="scientific">Maritimibacter fusiformis</name>
    <dbReference type="NCBI Taxonomy" id="2603819"/>
    <lineage>
        <taxon>Bacteria</taxon>
        <taxon>Pseudomonadati</taxon>
        <taxon>Pseudomonadota</taxon>
        <taxon>Alphaproteobacteria</taxon>
        <taxon>Rhodobacterales</taxon>
        <taxon>Roseobacteraceae</taxon>
        <taxon>Maritimibacter</taxon>
    </lineage>
</organism>
<evidence type="ECO:0000313" key="4">
    <source>
        <dbReference type="EMBL" id="TYB81032.1"/>
    </source>
</evidence>
<name>A0A5D0RHL9_9RHOB</name>
<comment type="subcellular location">
    <subcellularLocation>
        <location evidence="2">Cell outer membrane</location>
    </subcellularLocation>
</comment>
<dbReference type="InterPro" id="IPR022271">
    <property type="entry name" value="Lipocalin_ApoD"/>
</dbReference>
<keyword evidence="2" id="KW-0472">Membrane</keyword>
<proteinExistence type="inferred from homology"/>
<dbReference type="PROSITE" id="PS00213">
    <property type="entry name" value="LIPOCALIN"/>
    <property type="match status" value="1"/>
</dbReference>
<keyword evidence="2" id="KW-0446">Lipid-binding</keyword>
<evidence type="ECO:0000313" key="5">
    <source>
        <dbReference type="Proteomes" id="UP000322080"/>
    </source>
</evidence>
<dbReference type="PRINTS" id="PR01171">
    <property type="entry name" value="BCTLIPOCALIN"/>
</dbReference>
<dbReference type="InterPro" id="IPR047202">
    <property type="entry name" value="Lipocalin_Blc-like_dom"/>
</dbReference>
<dbReference type="Proteomes" id="UP000322080">
    <property type="component" value="Unassembled WGS sequence"/>
</dbReference>